<feature type="compositionally biased region" description="Low complexity" evidence="1">
    <location>
        <begin position="79"/>
        <end position="88"/>
    </location>
</feature>
<proteinExistence type="predicted"/>
<feature type="compositionally biased region" description="Basic and acidic residues" evidence="1">
    <location>
        <begin position="89"/>
        <end position="98"/>
    </location>
</feature>
<keyword evidence="3" id="KW-1185">Reference proteome</keyword>
<dbReference type="EMBL" id="JACORU010000002">
    <property type="protein sequence ID" value="MBC5764443.1"/>
    <property type="molecule type" value="Genomic_DNA"/>
</dbReference>
<dbReference type="RefSeq" id="WP_187080913.1">
    <property type="nucleotide sequence ID" value="NZ_JACORU010000002.1"/>
</dbReference>
<evidence type="ECO:0000256" key="1">
    <source>
        <dbReference type="SAM" id="MobiDB-lite"/>
    </source>
</evidence>
<comment type="caution">
    <text evidence="2">The sequence shown here is derived from an EMBL/GenBank/DDBJ whole genome shotgun (WGS) entry which is preliminary data.</text>
</comment>
<evidence type="ECO:0000313" key="2">
    <source>
        <dbReference type="EMBL" id="MBC5764443.1"/>
    </source>
</evidence>
<reference evidence="2" key="1">
    <citation type="submission" date="2020-08" db="EMBL/GenBank/DDBJ databases">
        <title>Ramlibacter sp. GTP1 16S ribosomal RNA gene genome sequencing and assembly.</title>
        <authorList>
            <person name="Kang M."/>
        </authorList>
    </citation>
    <scope>NUCLEOTIDE SEQUENCE</scope>
    <source>
        <strain evidence="2">GTP1</strain>
    </source>
</reference>
<protein>
    <submittedName>
        <fullName evidence="2">Uncharacterized protein</fullName>
    </submittedName>
</protein>
<feature type="compositionally biased region" description="Low complexity" evidence="1">
    <location>
        <begin position="10"/>
        <end position="49"/>
    </location>
</feature>
<evidence type="ECO:0000313" key="3">
    <source>
        <dbReference type="Proteomes" id="UP000596827"/>
    </source>
</evidence>
<dbReference type="Proteomes" id="UP000596827">
    <property type="component" value="Unassembled WGS sequence"/>
</dbReference>
<name>A0A923M7R3_9BURK</name>
<dbReference type="AlphaFoldDB" id="A0A923M7R3"/>
<sequence>MTVPASSSRPAATHAAHGAPAAASAAAAAAAPQPQPEAAPVAEEAVQDAGSKPSLAATANLSRHATHLNTGYFRNLQVPAARPAPAAHESAEADEQPHLVRTPSQALDAAAAALQHNEED</sequence>
<feature type="region of interest" description="Disordered" evidence="1">
    <location>
        <begin position="1"/>
        <end position="57"/>
    </location>
</feature>
<organism evidence="2 3">
    <name type="scientific">Ramlibacter albus</name>
    <dbReference type="NCBI Taxonomy" id="2079448"/>
    <lineage>
        <taxon>Bacteria</taxon>
        <taxon>Pseudomonadati</taxon>
        <taxon>Pseudomonadota</taxon>
        <taxon>Betaproteobacteria</taxon>
        <taxon>Burkholderiales</taxon>
        <taxon>Comamonadaceae</taxon>
        <taxon>Ramlibacter</taxon>
    </lineage>
</organism>
<gene>
    <name evidence="2" type="ORF">H8R02_08280</name>
</gene>
<feature type="region of interest" description="Disordered" evidence="1">
    <location>
        <begin position="79"/>
        <end position="120"/>
    </location>
</feature>
<accession>A0A923M7R3</accession>